<keyword evidence="3" id="KW-1185">Reference proteome</keyword>
<organism evidence="2 3">
    <name type="scientific">Periplaneta americana</name>
    <name type="common">American cockroach</name>
    <name type="synonym">Blatta americana</name>
    <dbReference type="NCBI Taxonomy" id="6978"/>
    <lineage>
        <taxon>Eukaryota</taxon>
        <taxon>Metazoa</taxon>
        <taxon>Ecdysozoa</taxon>
        <taxon>Arthropoda</taxon>
        <taxon>Hexapoda</taxon>
        <taxon>Insecta</taxon>
        <taxon>Pterygota</taxon>
        <taxon>Neoptera</taxon>
        <taxon>Polyneoptera</taxon>
        <taxon>Dictyoptera</taxon>
        <taxon>Blattodea</taxon>
        <taxon>Blattoidea</taxon>
        <taxon>Blattidae</taxon>
        <taxon>Blattinae</taxon>
        <taxon>Periplaneta</taxon>
    </lineage>
</organism>
<evidence type="ECO:0000313" key="3">
    <source>
        <dbReference type="Proteomes" id="UP001148838"/>
    </source>
</evidence>
<dbReference type="Proteomes" id="UP001148838">
    <property type="component" value="Unassembled WGS sequence"/>
</dbReference>
<proteinExistence type="predicted"/>
<comment type="caution">
    <text evidence="2">The sequence shown here is derived from an EMBL/GenBank/DDBJ whole genome shotgun (WGS) entry which is preliminary data.</text>
</comment>
<accession>A0ABQ8TK94</accession>
<feature type="compositionally biased region" description="Basic and acidic residues" evidence="1">
    <location>
        <begin position="203"/>
        <end position="215"/>
    </location>
</feature>
<reference evidence="2 3" key="1">
    <citation type="journal article" date="2022" name="Allergy">
        <title>Genome assembly and annotation of Periplaneta americana reveal a comprehensive cockroach allergen profile.</title>
        <authorList>
            <person name="Wang L."/>
            <person name="Xiong Q."/>
            <person name="Saelim N."/>
            <person name="Wang L."/>
            <person name="Nong W."/>
            <person name="Wan A.T."/>
            <person name="Shi M."/>
            <person name="Liu X."/>
            <person name="Cao Q."/>
            <person name="Hui J.H.L."/>
            <person name="Sookrung N."/>
            <person name="Leung T.F."/>
            <person name="Tungtrongchitr A."/>
            <person name="Tsui S.K.W."/>
        </authorList>
    </citation>
    <scope>NUCLEOTIDE SEQUENCE [LARGE SCALE GENOMIC DNA]</scope>
    <source>
        <strain evidence="2">PWHHKU_190912</strain>
    </source>
</reference>
<dbReference type="EMBL" id="JAJSOF020000005">
    <property type="protein sequence ID" value="KAJ4447043.1"/>
    <property type="molecule type" value="Genomic_DNA"/>
</dbReference>
<protein>
    <submittedName>
        <fullName evidence="2">Uncharacterized protein</fullName>
    </submittedName>
</protein>
<evidence type="ECO:0000313" key="2">
    <source>
        <dbReference type="EMBL" id="KAJ4447043.1"/>
    </source>
</evidence>
<sequence>MNNCYEGVSFSLDTMDMELEDEDVDVKLGWGGVACSKSGYSAKHLATYWGSVRKESYCVTTDTIVPYSIANLLRNRGWKVHEEIHCVSEDDSQRRVDITAINRRTQEAICFERDTNQALQINDDKRAKYVPCLPYLSEKYGISLYNWDVTGLLFGARGAVRGIQGEQGELKEYKGNKRSIRGVLGERAEYEENNGNTRGTRARQGEQGECKEYKGNTRKQGI</sequence>
<evidence type="ECO:0000256" key="1">
    <source>
        <dbReference type="SAM" id="MobiDB-lite"/>
    </source>
</evidence>
<feature type="region of interest" description="Disordered" evidence="1">
    <location>
        <begin position="185"/>
        <end position="222"/>
    </location>
</feature>
<gene>
    <name evidence="2" type="ORF">ANN_09032</name>
</gene>
<name>A0ABQ8TK94_PERAM</name>